<sequence length="113" mass="12160">MLAARLSTRMPAKRLDRLSLAQLHRCSNTGACQNVHNKQRIADVEIAGSISAKRPLVSDPSSPADDMKASRLAGIVQAGKPVLVLGAASPQMLSALGRMGLPFEHRVHECRPR</sequence>
<gene>
    <name evidence="1" type="ORF">AMON00008_LOCUS30599</name>
</gene>
<proteinExistence type="predicted"/>
<organism evidence="1">
    <name type="scientific">Alexandrium monilatum</name>
    <dbReference type="NCBI Taxonomy" id="311494"/>
    <lineage>
        <taxon>Eukaryota</taxon>
        <taxon>Sar</taxon>
        <taxon>Alveolata</taxon>
        <taxon>Dinophyceae</taxon>
        <taxon>Gonyaulacales</taxon>
        <taxon>Pyrocystaceae</taxon>
        <taxon>Alexandrium</taxon>
    </lineage>
</organism>
<reference evidence="1" key="1">
    <citation type="submission" date="2021-01" db="EMBL/GenBank/DDBJ databases">
        <authorList>
            <person name="Corre E."/>
            <person name="Pelletier E."/>
            <person name="Niang G."/>
            <person name="Scheremetjew M."/>
            <person name="Finn R."/>
            <person name="Kale V."/>
            <person name="Holt S."/>
            <person name="Cochrane G."/>
            <person name="Meng A."/>
            <person name="Brown T."/>
            <person name="Cohen L."/>
        </authorList>
    </citation>
    <scope>NUCLEOTIDE SEQUENCE</scope>
    <source>
        <strain evidence="1">CCMP3105</strain>
    </source>
</reference>
<name>A0A7S4R6L1_9DINO</name>
<dbReference type="AlphaFoldDB" id="A0A7S4R6L1"/>
<protein>
    <submittedName>
        <fullName evidence="1">Uncharacterized protein</fullName>
    </submittedName>
</protein>
<accession>A0A7S4R6L1</accession>
<dbReference type="EMBL" id="HBNR01043984">
    <property type="protein sequence ID" value="CAE4604311.1"/>
    <property type="molecule type" value="Transcribed_RNA"/>
</dbReference>
<evidence type="ECO:0000313" key="1">
    <source>
        <dbReference type="EMBL" id="CAE4604311.1"/>
    </source>
</evidence>